<dbReference type="SUPFAM" id="SSF56672">
    <property type="entry name" value="DNA/RNA polymerases"/>
    <property type="match status" value="1"/>
</dbReference>
<evidence type="ECO:0000313" key="5">
    <source>
        <dbReference type="Proteomes" id="UP000342300"/>
    </source>
</evidence>
<evidence type="ECO:0000259" key="2">
    <source>
        <dbReference type="Pfam" id="PF00078"/>
    </source>
</evidence>
<organism evidence="4 5">
    <name type="scientific">Candidatus Accumulibacter phosphatis</name>
    <dbReference type="NCBI Taxonomy" id="327160"/>
    <lineage>
        <taxon>Bacteria</taxon>
        <taxon>Pseudomonadati</taxon>
        <taxon>Pseudomonadota</taxon>
        <taxon>Betaproteobacteria</taxon>
        <taxon>Candidatus Accumulibacter</taxon>
    </lineage>
</organism>
<comment type="similarity">
    <text evidence="1">Belongs to the bacterial reverse transcriptase family.</text>
</comment>
<dbReference type="InterPro" id="IPR025960">
    <property type="entry name" value="RVT_N"/>
</dbReference>
<feature type="domain" description="Reverse transcriptase N-terminal" evidence="3">
    <location>
        <begin position="15"/>
        <end position="96"/>
    </location>
</feature>
<dbReference type="EMBL" id="PDHS01000008">
    <property type="protein sequence ID" value="MQM29063.1"/>
    <property type="molecule type" value="Genomic_DNA"/>
</dbReference>
<comment type="caution">
    <text evidence="4">The sequence shown here is derived from an EMBL/GenBank/DDBJ whole genome shotgun (WGS) entry which is preliminary data.</text>
</comment>
<reference evidence="4 5" key="1">
    <citation type="submission" date="2017-09" db="EMBL/GenBank/DDBJ databases">
        <title>Metagenomic Analysis Reveals Denitrifying Candidatus Accumulibacter and Flanking Population as a Source of N2O.</title>
        <authorList>
            <person name="Gao H."/>
            <person name="Mao Y."/>
            <person name="Zhao X."/>
            <person name="Liu W.-T."/>
            <person name="Zhang T."/>
            <person name="Wells G."/>
        </authorList>
    </citation>
    <scope>NUCLEOTIDE SEQUENCE [LARGE SCALE GENOMIC DNA]</scope>
    <source>
        <strain evidence="4">CANDO_2_IC</strain>
    </source>
</reference>
<evidence type="ECO:0008006" key="6">
    <source>
        <dbReference type="Google" id="ProtNLM"/>
    </source>
</evidence>
<proteinExistence type="inferred from homology"/>
<dbReference type="Pfam" id="PF13655">
    <property type="entry name" value="RVT_N"/>
    <property type="match status" value="1"/>
</dbReference>
<evidence type="ECO:0000259" key="3">
    <source>
        <dbReference type="Pfam" id="PF13655"/>
    </source>
</evidence>
<evidence type="ECO:0000256" key="1">
    <source>
        <dbReference type="ARBA" id="ARBA00034120"/>
    </source>
</evidence>
<dbReference type="Pfam" id="PF00078">
    <property type="entry name" value="RVT_1"/>
    <property type="match status" value="1"/>
</dbReference>
<accession>A0A6A7RNF2</accession>
<name>A0A6A7RNF2_9PROT</name>
<dbReference type="Proteomes" id="UP000342300">
    <property type="component" value="Unassembled WGS sequence"/>
</dbReference>
<protein>
    <recommendedName>
        <fullName evidence="6">Retron-type RNA-directed DNA polymerase</fullName>
    </recommendedName>
</protein>
<dbReference type="InterPro" id="IPR000477">
    <property type="entry name" value="RT_dom"/>
</dbReference>
<gene>
    <name evidence="4" type="ORF">CRU78_00325</name>
</gene>
<evidence type="ECO:0000313" key="4">
    <source>
        <dbReference type="EMBL" id="MQM29063.1"/>
    </source>
</evidence>
<sequence>MSAETRACAPFDVTWPSIDWVKVQRFVRRLQTRIVKATQAGRHNQAKALQWLPTHSFSGKALAVKRVTENKGKNTPAVDKVIGQTPEAKINAIASLKRRGYSPLPLRRVWIPKKNGKTRPLGIPVMKCRAMQALHLLALEPIAETPADRNSYGFRPQRSTADAGAICVSTSIGRAGHGSALDPALVVTVRAATAPDEICTRAFARYSGERSRFHASPGSKLSEKTMRNTRSRRRAEVVRQARVRRSAKAAEQAAPVCGRQFTRRHQARRLTVRDQAYNRRSRSDRRWLVPRRLLCRDARAIAFLERFGDVPNPHLRCTAWPGLFSTEVI</sequence>
<dbReference type="PANTHER" id="PTHR34047">
    <property type="entry name" value="NUCLEAR INTRON MATURASE 1, MITOCHONDRIAL-RELATED"/>
    <property type="match status" value="1"/>
</dbReference>
<dbReference type="AlphaFoldDB" id="A0A6A7RNF2"/>
<dbReference type="InterPro" id="IPR043502">
    <property type="entry name" value="DNA/RNA_pol_sf"/>
</dbReference>
<feature type="domain" description="Reverse transcriptase" evidence="2">
    <location>
        <begin position="111"/>
        <end position="166"/>
    </location>
</feature>
<dbReference type="InterPro" id="IPR051083">
    <property type="entry name" value="GrpII_Intron_Splice-Mob/Def"/>
</dbReference>
<dbReference type="PANTHER" id="PTHR34047:SF10">
    <property type="entry name" value="GROUP II INTRON-ASSOCIATED OPEN READING FRAME"/>
    <property type="match status" value="1"/>
</dbReference>